<dbReference type="VEuPathDB" id="FungiDB:SCODWIG_00349"/>
<evidence type="ECO:0000313" key="6">
    <source>
        <dbReference type="Proteomes" id="UP000262825"/>
    </source>
</evidence>
<dbReference type="InterPro" id="IPR016661">
    <property type="entry name" value="PFDN4"/>
</dbReference>
<keyword evidence="2 3" id="KW-0143">Chaperone</keyword>
<sequence>MELLPEGQKNNKSVTYQDQLKINEFSKLILKKDDIELELSKQLQEKEFLDDISLEIELIDEDEKLQYRIGQESLFVFMKQKDVIKHLENDLQELDNKIEKLTNEKSIIDEKISGLKSQLYIKFGNTINLER</sequence>
<feature type="coiled-coil region" evidence="4">
    <location>
        <begin position="77"/>
        <end position="118"/>
    </location>
</feature>
<dbReference type="GO" id="GO:0006457">
    <property type="term" value="P:protein folding"/>
    <property type="evidence" value="ECO:0007669"/>
    <property type="project" value="UniProtKB-UniRule"/>
</dbReference>
<evidence type="ECO:0000256" key="4">
    <source>
        <dbReference type="SAM" id="Coils"/>
    </source>
</evidence>
<comment type="subunit">
    <text evidence="3">Heterohexamer of two PFD-alpha type and four PFD-beta type subunits.</text>
</comment>
<reference evidence="6" key="1">
    <citation type="submission" date="2018-06" db="EMBL/GenBank/DDBJ databases">
        <authorList>
            <person name="Guldener U."/>
        </authorList>
    </citation>
    <scope>NUCLEOTIDE SEQUENCE [LARGE SCALE GENOMIC DNA]</scope>
    <source>
        <strain evidence="6">UTAD17</strain>
    </source>
</reference>
<dbReference type="PIRSF" id="PIRSF016477">
    <property type="entry name" value="Prefoldin_subunit_4"/>
    <property type="match status" value="1"/>
</dbReference>
<dbReference type="GO" id="GO:0016272">
    <property type="term" value="C:prefoldin complex"/>
    <property type="evidence" value="ECO:0007669"/>
    <property type="project" value="UniProtKB-UniRule"/>
</dbReference>
<dbReference type="GO" id="GO:0005737">
    <property type="term" value="C:cytoplasm"/>
    <property type="evidence" value="ECO:0007669"/>
    <property type="project" value="TreeGrafter"/>
</dbReference>
<name>A0A376B1M5_9ASCO</name>
<comment type="similarity">
    <text evidence="1 3">Belongs to the prefoldin subunit beta family.</text>
</comment>
<dbReference type="InterPro" id="IPR002777">
    <property type="entry name" value="PFD_beta-like"/>
</dbReference>
<proteinExistence type="inferred from homology"/>
<dbReference type="Pfam" id="PF01920">
    <property type="entry name" value="Prefoldin_2"/>
    <property type="match status" value="1"/>
</dbReference>
<accession>A0A376B1M5</accession>
<keyword evidence="6" id="KW-1185">Reference proteome</keyword>
<dbReference type="EMBL" id="UFAJ01000027">
    <property type="protein sequence ID" value="SSD58588.1"/>
    <property type="molecule type" value="Genomic_DNA"/>
</dbReference>
<dbReference type="Proteomes" id="UP000262825">
    <property type="component" value="Unassembled WGS sequence"/>
</dbReference>
<evidence type="ECO:0000256" key="1">
    <source>
        <dbReference type="ARBA" id="ARBA00008045"/>
    </source>
</evidence>
<evidence type="ECO:0000256" key="2">
    <source>
        <dbReference type="ARBA" id="ARBA00023186"/>
    </source>
</evidence>
<dbReference type="GO" id="GO:0051082">
    <property type="term" value="F:unfolded protein binding"/>
    <property type="evidence" value="ECO:0007669"/>
    <property type="project" value="InterPro"/>
</dbReference>
<dbReference type="PANTHER" id="PTHR21100:SF9">
    <property type="entry name" value="PREFOLDIN SUBUNIT 4"/>
    <property type="match status" value="1"/>
</dbReference>
<comment type="function">
    <text evidence="3">Binds specifically to cytosolic chaperonin (c-CPN) and transfers target proteins to it. Binds to nascent polypeptide chain and promotes folding in an environment in which there are many competing pathways for nonnative proteins.</text>
</comment>
<keyword evidence="4" id="KW-0175">Coiled coil</keyword>
<gene>
    <name evidence="5" type="ORF">SCODWIG_00349</name>
</gene>
<evidence type="ECO:0000256" key="3">
    <source>
        <dbReference type="PIRNR" id="PIRNR016477"/>
    </source>
</evidence>
<dbReference type="PANTHER" id="PTHR21100">
    <property type="entry name" value="PREFOLDIN SUBUNIT 4"/>
    <property type="match status" value="1"/>
</dbReference>
<dbReference type="SUPFAM" id="SSF46579">
    <property type="entry name" value="Prefoldin"/>
    <property type="match status" value="1"/>
</dbReference>
<dbReference type="AlphaFoldDB" id="A0A376B1M5"/>
<evidence type="ECO:0000313" key="5">
    <source>
        <dbReference type="EMBL" id="SSD58588.1"/>
    </source>
</evidence>
<organism evidence="5 6">
    <name type="scientific">Saccharomycodes ludwigii</name>
    <dbReference type="NCBI Taxonomy" id="36035"/>
    <lineage>
        <taxon>Eukaryota</taxon>
        <taxon>Fungi</taxon>
        <taxon>Dikarya</taxon>
        <taxon>Ascomycota</taxon>
        <taxon>Saccharomycotina</taxon>
        <taxon>Saccharomycetes</taxon>
        <taxon>Saccharomycodales</taxon>
        <taxon>Saccharomycodaceae</taxon>
        <taxon>Saccharomycodes</taxon>
    </lineage>
</organism>
<protein>
    <recommendedName>
        <fullName evidence="3">Prefoldin subunit 4</fullName>
    </recommendedName>
</protein>